<feature type="signal peptide" evidence="1">
    <location>
        <begin position="1"/>
        <end position="18"/>
    </location>
</feature>
<dbReference type="InterPro" id="IPR036034">
    <property type="entry name" value="PDZ_sf"/>
</dbReference>
<organism evidence="3 4">
    <name type="scientific">Pseudoalteromonas agarivorans</name>
    <dbReference type="NCBI Taxonomy" id="176102"/>
    <lineage>
        <taxon>Bacteria</taxon>
        <taxon>Pseudomonadati</taxon>
        <taxon>Pseudomonadota</taxon>
        <taxon>Gammaproteobacteria</taxon>
        <taxon>Alteromonadales</taxon>
        <taxon>Pseudoalteromonadaceae</taxon>
        <taxon>Pseudoalteromonas</taxon>
    </lineage>
</organism>
<dbReference type="InterPro" id="IPR001478">
    <property type="entry name" value="PDZ"/>
</dbReference>
<dbReference type="RefSeq" id="WP_064384683.1">
    <property type="nucleotide sequence ID" value="NZ_LVCM01000003.1"/>
</dbReference>
<comment type="caution">
    <text evidence="3">The sequence shown here is derived from an EMBL/GenBank/DDBJ whole genome shotgun (WGS) entry which is preliminary data.</text>
</comment>
<accession>A0ABR5VVI5</accession>
<protein>
    <recommendedName>
        <fullName evidence="2">PDZ domain-containing protein</fullName>
    </recommendedName>
</protein>
<feature type="domain" description="PDZ" evidence="2">
    <location>
        <begin position="11"/>
        <end position="100"/>
    </location>
</feature>
<dbReference type="EMBL" id="LVCM01000003">
    <property type="protein sequence ID" value="KYL35347.1"/>
    <property type="molecule type" value="Genomic_DNA"/>
</dbReference>
<evidence type="ECO:0000256" key="1">
    <source>
        <dbReference type="SAM" id="SignalP"/>
    </source>
</evidence>
<keyword evidence="1" id="KW-0732">Signal</keyword>
<evidence type="ECO:0000313" key="4">
    <source>
        <dbReference type="Proteomes" id="UP000075621"/>
    </source>
</evidence>
<dbReference type="SMART" id="SM00228">
    <property type="entry name" value="PDZ"/>
    <property type="match status" value="1"/>
</dbReference>
<feature type="chain" id="PRO_5046540657" description="PDZ domain-containing protein" evidence="1">
    <location>
        <begin position="19"/>
        <end position="116"/>
    </location>
</feature>
<gene>
    <name evidence="3" type="ORF">A2I98_07335</name>
</gene>
<dbReference type="PROSITE" id="PS50106">
    <property type="entry name" value="PDZ"/>
    <property type="match status" value="1"/>
</dbReference>
<dbReference type="Pfam" id="PF00595">
    <property type="entry name" value="PDZ"/>
    <property type="match status" value="1"/>
</dbReference>
<evidence type="ECO:0000313" key="3">
    <source>
        <dbReference type="EMBL" id="KYL35347.1"/>
    </source>
</evidence>
<proteinExistence type="predicted"/>
<evidence type="ECO:0000259" key="2">
    <source>
        <dbReference type="PROSITE" id="PS50106"/>
    </source>
</evidence>
<reference evidence="3 4" key="1">
    <citation type="submission" date="2016-03" db="EMBL/GenBank/DDBJ databases">
        <authorList>
            <person name="Zhang H."/>
            <person name="Liu R."/>
            <person name="Wang M."/>
            <person name="Wang H."/>
            <person name="Wang L."/>
            <person name="Song L."/>
        </authorList>
    </citation>
    <scope>NUCLEOTIDE SEQUENCE [LARGE SCALE GENOMIC DNA]</scope>
    <source>
        <strain evidence="3 4">DSM 16098</strain>
    </source>
</reference>
<dbReference type="SUPFAM" id="SSF50156">
    <property type="entry name" value="PDZ domain-like"/>
    <property type="match status" value="1"/>
</dbReference>
<name>A0ABR5VVI5_9GAMM</name>
<dbReference type="Proteomes" id="UP000075621">
    <property type="component" value="Unassembled WGS sequence"/>
</dbReference>
<dbReference type="Gene3D" id="2.30.42.10">
    <property type="match status" value="1"/>
</dbReference>
<sequence length="116" mass="12396">MFKIIIILISIISFNALAAEEVKLGVVGNVGADGFFSPKVMSFIIENVKPNSPAEKAGIVAGQKIISIEGCKIPGCPASKAKKLMRKESGDILQLVLENEDGSQVPLEVPMNAWQD</sequence>